<evidence type="ECO:0000256" key="6">
    <source>
        <dbReference type="ARBA" id="ARBA00022842"/>
    </source>
</evidence>
<evidence type="ECO:0000313" key="12">
    <source>
        <dbReference type="Proteomes" id="UP001173801"/>
    </source>
</evidence>
<dbReference type="PANTHER" id="PTHR36999:SF1">
    <property type="entry name" value="ISOCITRATE DEHYDROGENASE (NADP(+))"/>
    <property type="match status" value="1"/>
</dbReference>
<keyword evidence="6" id="KW-0460">Magnesium</keyword>
<keyword evidence="4" id="KW-0816">Tricarboxylic acid cycle</keyword>
<gene>
    <name evidence="11" type="ORF">NYG85_02580</name>
</gene>
<keyword evidence="5" id="KW-0479">Metal-binding</keyword>
<comment type="caution">
    <text evidence="11">The sequence shown here is derived from an EMBL/GenBank/DDBJ whole genome shotgun (WGS) entry which is preliminary data.</text>
</comment>
<evidence type="ECO:0000256" key="4">
    <source>
        <dbReference type="ARBA" id="ARBA00022532"/>
    </source>
</evidence>
<reference evidence="11" key="2">
    <citation type="journal article" date="2023" name="Microorganisms">
        <title>Isolation and Genomic Characteristics of Cat-Borne Campylobacter felis sp. nov. and Sheep-Borne Campylobacter ovis sp. nov.</title>
        <authorList>
            <person name="Wang H."/>
            <person name="Li Y."/>
            <person name="Gu Y."/>
            <person name="Zhou G."/>
            <person name="Chen X."/>
            <person name="Zhang X."/>
            <person name="Shao Z."/>
            <person name="Zhang J."/>
            <person name="Zhang M."/>
        </authorList>
    </citation>
    <scope>NUCLEOTIDE SEQUENCE</scope>
    <source>
        <strain evidence="11">PS10</strain>
    </source>
</reference>
<keyword evidence="8 11" id="KW-0560">Oxidoreductase</keyword>
<keyword evidence="3" id="KW-0329">Glyoxylate bypass</keyword>
<evidence type="ECO:0000256" key="5">
    <source>
        <dbReference type="ARBA" id="ARBA00022723"/>
    </source>
</evidence>
<dbReference type="EC" id="1.1.1.42" evidence="2"/>
<organism evidence="11 12">
    <name type="scientific">Campylobacter gastrosuis</name>
    <dbReference type="NCBI Taxonomy" id="2974576"/>
    <lineage>
        <taxon>Bacteria</taxon>
        <taxon>Pseudomonadati</taxon>
        <taxon>Campylobacterota</taxon>
        <taxon>Epsilonproteobacteria</taxon>
        <taxon>Campylobacterales</taxon>
        <taxon>Campylobacteraceae</taxon>
        <taxon>Campylobacter</taxon>
    </lineage>
</organism>
<dbReference type="Proteomes" id="UP001173801">
    <property type="component" value="Unassembled WGS sequence"/>
</dbReference>
<dbReference type="GO" id="GO:0004450">
    <property type="term" value="F:isocitrate dehydrogenase (NADP+) activity"/>
    <property type="evidence" value="ECO:0007669"/>
    <property type="project" value="UniProtKB-EC"/>
</dbReference>
<comment type="cofactor">
    <cofactor evidence="1">
        <name>Mg(2+)</name>
        <dbReference type="ChEBI" id="CHEBI:18420"/>
    </cofactor>
</comment>
<accession>A0ABT7HNQ9</accession>
<evidence type="ECO:0000256" key="9">
    <source>
        <dbReference type="ARBA" id="ARBA00023554"/>
    </source>
</evidence>
<dbReference type="Pfam" id="PF03971">
    <property type="entry name" value="IDH"/>
    <property type="match status" value="1"/>
</dbReference>
<evidence type="ECO:0000256" key="7">
    <source>
        <dbReference type="ARBA" id="ARBA00022857"/>
    </source>
</evidence>
<keyword evidence="7" id="KW-0521">NADP</keyword>
<keyword evidence="12" id="KW-1185">Reference proteome</keyword>
<evidence type="ECO:0000256" key="2">
    <source>
        <dbReference type="ARBA" id="ARBA00013013"/>
    </source>
</evidence>
<proteinExistence type="inferred from homology"/>
<dbReference type="Gene3D" id="3.40.718.10">
    <property type="entry name" value="Isopropylmalate Dehydrogenase"/>
    <property type="match status" value="1"/>
</dbReference>
<comment type="similarity">
    <text evidence="10">Belongs to the monomeric-type IDH family.</text>
</comment>
<sequence length="709" mass="79334">MSEIVWTKTDESPFVASVSLLPILKCILNRAKIKLKVVDISLSGRILAAFNYADDGLKILGELTKQKDANIIKLPNISATIPQLKAAILELKNAGFDLPDYENNPKIYAPILGSAVNPVIREGNSDRKSTKAVKDYAKNNPHFMGEWDAKNRAEICSMNSGDFYENERSFIAQKDEILKIKFIDKNGKETLLKDDIKLSVGDIFDASFLSVDSLYKFYENEFKDAKEKDLLLSLHLKASMMKVSDPVIFGYALKAFFKPVFDEFKDEFKRLDIRGENGLKDIFLKLENSPKKDEIMAKFSQCFKENADVAMVDFKNGVTNFHVPSDVIIDASMPQMLRNSGQMIDKNGNFKATKALIPDRTYAGVYKAALDDFKERGKLDVRSIGSVSNIGLMAKKAQEYGSHDKSFIAENDGEFVVFSDNEYLKFSVKKGDIFRACIAKDEAIKNWINLAINRAKTSDNLTIFWLDESRASDKNMIQIVTPYIKNIKNIEILNPQKACLKTLSEIRNGKDVVSVTGNVLRDYLTDLYPILELGTSAKMLSIVPLLNGGGLFETGAGGTAPLLTKELLEQNHIIWDSLGEFLALNASLEFYATNCNNKEALILAKALDNAISQYLKTNSSPKPEVGKNDTRASHFLLALFWLNELKNGELAEIYADLADFLTANKDEILAQLNANQGQKVELGGWYFLNEKVVAKTLRPSEILNSRIEL</sequence>
<dbReference type="RefSeq" id="WP_284936915.1">
    <property type="nucleotide sequence ID" value="NZ_JANURM010000002.1"/>
</dbReference>
<name>A0ABT7HNQ9_9BACT</name>
<dbReference type="InterPro" id="IPR004436">
    <property type="entry name" value="Isocitrate_DH_NADP_mono"/>
</dbReference>
<evidence type="ECO:0000256" key="1">
    <source>
        <dbReference type="ARBA" id="ARBA00001946"/>
    </source>
</evidence>
<evidence type="ECO:0000313" key="11">
    <source>
        <dbReference type="EMBL" id="MDL0088263.1"/>
    </source>
</evidence>
<dbReference type="PANTHER" id="PTHR36999">
    <property type="entry name" value="ISOCITRATE DEHYDROGENASE [NADP]"/>
    <property type="match status" value="1"/>
</dbReference>
<comment type="catalytic activity">
    <reaction evidence="9">
        <text>D-threo-isocitrate + NADP(+) = 2-oxoglutarate + CO2 + NADPH</text>
        <dbReference type="Rhea" id="RHEA:19629"/>
        <dbReference type="ChEBI" id="CHEBI:15562"/>
        <dbReference type="ChEBI" id="CHEBI:16526"/>
        <dbReference type="ChEBI" id="CHEBI:16810"/>
        <dbReference type="ChEBI" id="CHEBI:57783"/>
        <dbReference type="ChEBI" id="CHEBI:58349"/>
        <dbReference type="EC" id="1.1.1.42"/>
    </reaction>
</comment>
<dbReference type="EMBL" id="JANURM010000002">
    <property type="protein sequence ID" value="MDL0088263.1"/>
    <property type="molecule type" value="Genomic_DNA"/>
</dbReference>
<evidence type="ECO:0000256" key="8">
    <source>
        <dbReference type="ARBA" id="ARBA00023002"/>
    </source>
</evidence>
<protein>
    <recommendedName>
        <fullName evidence="2">isocitrate dehydrogenase (NADP(+))</fullName>
        <ecNumber evidence="2">1.1.1.42</ecNumber>
    </recommendedName>
</protein>
<evidence type="ECO:0000256" key="10">
    <source>
        <dbReference type="ARBA" id="ARBA00046318"/>
    </source>
</evidence>
<evidence type="ECO:0000256" key="3">
    <source>
        <dbReference type="ARBA" id="ARBA00022435"/>
    </source>
</evidence>
<dbReference type="SUPFAM" id="SSF53659">
    <property type="entry name" value="Isocitrate/Isopropylmalate dehydrogenase-like"/>
    <property type="match status" value="1"/>
</dbReference>
<reference evidence="11" key="1">
    <citation type="submission" date="2022-08" db="EMBL/GenBank/DDBJ databases">
        <authorList>
            <person name="Wang H."/>
        </authorList>
    </citation>
    <scope>NUCLEOTIDE SEQUENCE</scope>
    <source>
        <strain evidence="11">PS10</strain>
    </source>
</reference>